<dbReference type="AlphaFoldDB" id="R7ZQJ2"/>
<dbReference type="Proteomes" id="UP000013909">
    <property type="component" value="Unassembled WGS sequence"/>
</dbReference>
<accession>R7ZQJ2</accession>
<dbReference type="Gene3D" id="3.30.2010.10">
    <property type="entry name" value="Metalloproteases ('zincins'), catalytic domain"/>
    <property type="match status" value="1"/>
</dbReference>
<dbReference type="Pfam" id="PF01863">
    <property type="entry name" value="YgjP-like"/>
    <property type="match status" value="1"/>
</dbReference>
<name>R7ZQJ2_9BACT</name>
<dbReference type="InterPro" id="IPR002725">
    <property type="entry name" value="YgjP-like_metallopeptidase"/>
</dbReference>
<keyword evidence="2" id="KW-0378">Hydrolase</keyword>
<evidence type="ECO:0000259" key="1">
    <source>
        <dbReference type="Pfam" id="PF01863"/>
    </source>
</evidence>
<dbReference type="EMBL" id="AQHR01000088">
    <property type="protein sequence ID" value="EON76352.1"/>
    <property type="molecule type" value="Genomic_DNA"/>
</dbReference>
<proteinExistence type="predicted"/>
<evidence type="ECO:0000313" key="2">
    <source>
        <dbReference type="EMBL" id="EON76352.1"/>
    </source>
</evidence>
<reference evidence="2 3" key="1">
    <citation type="submission" date="2013-02" db="EMBL/GenBank/DDBJ databases">
        <title>A novel strain isolated from Lonar lake, Maharashtra, India.</title>
        <authorList>
            <person name="Singh A."/>
        </authorList>
    </citation>
    <scope>NUCLEOTIDE SEQUENCE [LARGE SCALE GENOMIC DNA]</scope>
    <source>
        <strain evidence="2 3">AK24</strain>
    </source>
</reference>
<dbReference type="PATRIC" id="fig|1288963.3.peg.3472"/>
<dbReference type="CDD" id="cd07344">
    <property type="entry name" value="M48_yhfN_like"/>
    <property type="match status" value="1"/>
</dbReference>
<organism evidence="2 3">
    <name type="scientific">Lunatimonas lonarensis</name>
    <dbReference type="NCBI Taxonomy" id="1232681"/>
    <lineage>
        <taxon>Bacteria</taxon>
        <taxon>Pseudomonadati</taxon>
        <taxon>Bacteroidota</taxon>
        <taxon>Cytophagia</taxon>
        <taxon>Cytophagales</taxon>
        <taxon>Cyclobacteriaceae</taxon>
    </lineage>
</organism>
<gene>
    <name evidence="2" type="ORF">ADIS_3480</name>
</gene>
<dbReference type="RefSeq" id="WP_010855613.1">
    <property type="nucleotide sequence ID" value="NZ_AQHR01000088.1"/>
</dbReference>
<dbReference type="STRING" id="1232681.ADIS_3480"/>
<comment type="caution">
    <text evidence="2">The sequence shown here is derived from an EMBL/GenBank/DDBJ whole genome shotgun (WGS) entry which is preliminary data.</text>
</comment>
<dbReference type="GO" id="GO:0016787">
    <property type="term" value="F:hydrolase activity"/>
    <property type="evidence" value="ECO:0007669"/>
    <property type="project" value="UniProtKB-KW"/>
</dbReference>
<feature type="domain" description="YgjP-like metallopeptidase" evidence="1">
    <location>
        <begin position="20"/>
        <end position="228"/>
    </location>
</feature>
<dbReference type="InterPro" id="IPR053136">
    <property type="entry name" value="UTP_pyrophosphatase-like"/>
</dbReference>
<evidence type="ECO:0000313" key="3">
    <source>
        <dbReference type="Proteomes" id="UP000013909"/>
    </source>
</evidence>
<keyword evidence="3" id="KW-1185">Reference proteome</keyword>
<protein>
    <submittedName>
        <fullName evidence="2">Putative metal-dependent hydrolase</fullName>
    </submittedName>
</protein>
<dbReference type="PANTHER" id="PTHR30399:SF1">
    <property type="entry name" value="UTP PYROPHOSPHATASE"/>
    <property type="match status" value="1"/>
</dbReference>
<dbReference type="OrthoDB" id="9811177at2"/>
<sequence>MNVAGIEVELVQKEIKNLHLAVYPPDGRVRLAAPVEVNEKTLELYVISKIPWIRKQQRKFANQNRQSPRKYVDRESHYFLGKRYLLRVNETGHSYRSAKVEVKTKTYLDMYVKPGFTTHQKAELLKEWYRAELKKVLAELLPKWEKILGVHANDVKVKTMLTKWGSCNTEKGNLLFNIELAKKPYDCIEYVVVHELAHLLERTHNDNFIAYLDKYLPNWKHLKEELNRLPVAYLDAGY</sequence>
<dbReference type="PANTHER" id="PTHR30399">
    <property type="entry name" value="UNCHARACTERIZED PROTEIN YGJP"/>
    <property type="match status" value="1"/>
</dbReference>